<reference evidence="5 6" key="1">
    <citation type="submission" date="2023-12" db="EMBL/GenBank/DDBJ databases">
        <title>Streptomyces sp. V4-01.</title>
        <authorList>
            <person name="Somphong A."/>
            <person name="Phongsopitanun W."/>
        </authorList>
    </citation>
    <scope>NUCLEOTIDE SEQUENCE [LARGE SCALE GENOMIC DNA]</scope>
    <source>
        <strain evidence="5 6">V4-01</strain>
    </source>
</reference>
<dbReference type="InterPro" id="IPR052016">
    <property type="entry name" value="Bact_Sigma-Reg"/>
</dbReference>
<dbReference type="SMART" id="SM00331">
    <property type="entry name" value="PP2C_SIG"/>
    <property type="match status" value="1"/>
</dbReference>
<organism evidence="5 6">
    <name type="scientific">Actinacidiphila polyblastidii</name>
    <dbReference type="NCBI Taxonomy" id="3110430"/>
    <lineage>
        <taxon>Bacteria</taxon>
        <taxon>Bacillati</taxon>
        <taxon>Actinomycetota</taxon>
        <taxon>Actinomycetes</taxon>
        <taxon>Kitasatosporales</taxon>
        <taxon>Streptomycetaceae</taxon>
        <taxon>Actinacidiphila</taxon>
    </lineage>
</organism>
<comment type="caution">
    <text evidence="5">The sequence shown here is derived from an EMBL/GenBank/DDBJ whole genome shotgun (WGS) entry which is preliminary data.</text>
</comment>
<feature type="compositionally biased region" description="Basic and acidic residues" evidence="2">
    <location>
        <begin position="12"/>
        <end position="32"/>
    </location>
</feature>
<feature type="region of interest" description="Disordered" evidence="2">
    <location>
        <begin position="1"/>
        <end position="60"/>
    </location>
</feature>
<evidence type="ECO:0000256" key="1">
    <source>
        <dbReference type="ARBA" id="ARBA00022801"/>
    </source>
</evidence>
<dbReference type="InterPro" id="IPR036457">
    <property type="entry name" value="PPM-type-like_dom_sf"/>
</dbReference>
<dbReference type="Gene3D" id="3.30.450.40">
    <property type="match status" value="1"/>
</dbReference>
<keyword evidence="1" id="KW-0378">Hydrolase</keyword>
<dbReference type="InterPro" id="IPR036890">
    <property type="entry name" value="HATPase_C_sf"/>
</dbReference>
<dbReference type="SUPFAM" id="SSF55781">
    <property type="entry name" value="GAF domain-like"/>
    <property type="match status" value="1"/>
</dbReference>
<accession>A0ABU7P9D5</accession>
<dbReference type="SMART" id="SM00065">
    <property type="entry name" value="GAF"/>
    <property type="match status" value="1"/>
</dbReference>
<dbReference type="InterPro" id="IPR001932">
    <property type="entry name" value="PPM-type_phosphatase-like_dom"/>
</dbReference>
<dbReference type="Gene3D" id="3.30.565.10">
    <property type="entry name" value="Histidine kinase-like ATPase, C-terminal domain"/>
    <property type="match status" value="1"/>
</dbReference>
<sequence>MGKQAEGPSPGDRSETAELRQIDAMNRIEPRRASAAADDDGEDGHGPARGPGEPPGGDLTARQRDALMLGTGHALAWSESLSDALRTVARLRLPDLDLDGLVVFGVTDKFLNVLGQHGYRRSHTERAFRMPVSTRFPATEVARTGRPVYLSSARDYREQYAATWALIARHGRQSWAFLPLVASGRITGVCLMAFAAPTAFTADQRELLELTARLLAQALERTRTSSAELALSRGLRRSMGSAEPAEPGISVATRYVPTGGGLVVGGDWYDIINLPGGRIALVIGDVQGHDVHAAGLMAQLRTAVHAYAAEGHGPDAVLTRTSRFLTALDQDRFATCLYIEAEPDTGMLHIARAGHPHPVLRLADGTCMIKHVGGGLPLGLMPEEHDYPVTDVRLQPEEIMMLCTDGLIETGGHDMFTGWVRVRDAMSPGPTEDLEGMADRLIGAVHQPMGRYEQADYEQADADEAAGGDAAGRDAVPDELYGRGRAPHDGGEPGAAGPRTRPAPRNEDDIALLLLRRDTPVQQETVSERRLLLTIGQDEAHGLSEARAELEALLHDWAQPDQVDTAVLLASELVGNVLVHTDQTAALTATVSGEPGRRRLRVEVTDRGDELPHQRAPGELASSGRGLLLLDILSGQWSVRPESEGKTVWFCLDEDQPPPEPPAL</sequence>
<proteinExistence type="predicted"/>
<evidence type="ECO:0000259" key="3">
    <source>
        <dbReference type="SMART" id="SM00065"/>
    </source>
</evidence>
<protein>
    <submittedName>
        <fullName evidence="5">SpoIIE family protein phosphatase</fullName>
    </submittedName>
</protein>
<dbReference type="InterPro" id="IPR003594">
    <property type="entry name" value="HATPase_dom"/>
</dbReference>
<dbReference type="InterPro" id="IPR029016">
    <property type="entry name" value="GAF-like_dom_sf"/>
</dbReference>
<dbReference type="Pfam" id="PF13185">
    <property type="entry name" value="GAF_2"/>
    <property type="match status" value="1"/>
</dbReference>
<dbReference type="SUPFAM" id="SSF81606">
    <property type="entry name" value="PP2C-like"/>
    <property type="match status" value="1"/>
</dbReference>
<feature type="compositionally biased region" description="Basic and acidic residues" evidence="2">
    <location>
        <begin position="471"/>
        <end position="491"/>
    </location>
</feature>
<dbReference type="CDD" id="cd16936">
    <property type="entry name" value="HATPase_RsbW-like"/>
    <property type="match status" value="1"/>
</dbReference>
<dbReference type="Proteomes" id="UP001344658">
    <property type="component" value="Unassembled WGS sequence"/>
</dbReference>
<name>A0ABU7P9D5_9ACTN</name>
<gene>
    <name evidence="5" type="ORF">V2S66_10680</name>
</gene>
<dbReference type="InterPro" id="IPR003018">
    <property type="entry name" value="GAF"/>
</dbReference>
<evidence type="ECO:0000256" key="2">
    <source>
        <dbReference type="SAM" id="MobiDB-lite"/>
    </source>
</evidence>
<evidence type="ECO:0000259" key="4">
    <source>
        <dbReference type="SMART" id="SM00331"/>
    </source>
</evidence>
<feature type="region of interest" description="Disordered" evidence="2">
    <location>
        <begin position="463"/>
        <end position="505"/>
    </location>
</feature>
<dbReference type="PANTHER" id="PTHR43156:SF2">
    <property type="entry name" value="STAGE II SPORULATION PROTEIN E"/>
    <property type="match status" value="1"/>
</dbReference>
<dbReference type="Pfam" id="PF07228">
    <property type="entry name" value="SpoIIE"/>
    <property type="match status" value="1"/>
</dbReference>
<dbReference type="EMBL" id="JAZEWV010000006">
    <property type="protein sequence ID" value="MEE4542425.1"/>
    <property type="molecule type" value="Genomic_DNA"/>
</dbReference>
<dbReference type="PANTHER" id="PTHR43156">
    <property type="entry name" value="STAGE II SPORULATION PROTEIN E-RELATED"/>
    <property type="match status" value="1"/>
</dbReference>
<dbReference type="RefSeq" id="WP_330794354.1">
    <property type="nucleotide sequence ID" value="NZ_JAZEWV010000006.1"/>
</dbReference>
<feature type="domain" description="PPM-type phosphatase" evidence="4">
    <location>
        <begin position="246"/>
        <end position="517"/>
    </location>
</feature>
<dbReference type="Gene3D" id="3.60.40.10">
    <property type="entry name" value="PPM-type phosphatase domain"/>
    <property type="match status" value="1"/>
</dbReference>
<keyword evidence="6" id="KW-1185">Reference proteome</keyword>
<feature type="domain" description="GAF" evidence="3">
    <location>
        <begin position="80"/>
        <end position="229"/>
    </location>
</feature>
<evidence type="ECO:0000313" key="6">
    <source>
        <dbReference type="Proteomes" id="UP001344658"/>
    </source>
</evidence>
<dbReference type="Pfam" id="PF13581">
    <property type="entry name" value="HATPase_c_2"/>
    <property type="match status" value="1"/>
</dbReference>
<evidence type="ECO:0000313" key="5">
    <source>
        <dbReference type="EMBL" id="MEE4542425.1"/>
    </source>
</evidence>